<evidence type="ECO:0000256" key="6">
    <source>
        <dbReference type="ARBA" id="ARBA00023136"/>
    </source>
</evidence>
<comment type="subcellular location">
    <subcellularLocation>
        <location evidence="1">Cell membrane</location>
    </subcellularLocation>
</comment>
<evidence type="ECO:0000256" key="4">
    <source>
        <dbReference type="ARBA" id="ARBA00022692"/>
    </source>
</evidence>
<name>A0ABM9LMI1_9MYCO</name>
<keyword evidence="4" id="KW-0812">Transmembrane</keyword>
<dbReference type="RefSeq" id="WP_308482118.1">
    <property type="nucleotide sequence ID" value="NZ_OY726397.1"/>
</dbReference>
<keyword evidence="3" id="KW-1003">Cell membrane</keyword>
<protein>
    <submittedName>
        <fullName evidence="7">MmpS family protein</fullName>
    </submittedName>
</protein>
<sequence length="136" mass="14757">MWIPLVIGVVITAGGFTVSRLHGVFGTDNRPSYTGTEREERRPHDPKHLVYEVFGPPGAVADISYFDADADPQHIKDAALPWTLDFPITEATAMGNVTAQGDSDTIGCRISVGDEIRDEKVRHGVSAFTFCVLKAA</sequence>
<dbReference type="InterPro" id="IPR008693">
    <property type="entry name" value="MmpS"/>
</dbReference>
<dbReference type="InterPro" id="IPR038468">
    <property type="entry name" value="MmpS_C"/>
</dbReference>
<evidence type="ECO:0000256" key="1">
    <source>
        <dbReference type="ARBA" id="ARBA00004236"/>
    </source>
</evidence>
<reference evidence="7 8" key="1">
    <citation type="submission" date="2023-08" db="EMBL/GenBank/DDBJ databases">
        <authorList>
            <person name="Folkvardsen B D."/>
            <person name="Norman A."/>
        </authorList>
    </citation>
    <scope>NUCLEOTIDE SEQUENCE [LARGE SCALE GENOMIC DNA]</scope>
    <source>
        <strain evidence="7 8">Mu0053</strain>
    </source>
</reference>
<proteinExistence type="inferred from homology"/>
<organism evidence="7 8">
    <name type="scientific">[Mycobacterium] burgundiense</name>
    <dbReference type="NCBI Taxonomy" id="3064286"/>
    <lineage>
        <taxon>Bacteria</taxon>
        <taxon>Bacillati</taxon>
        <taxon>Actinomycetota</taxon>
        <taxon>Actinomycetes</taxon>
        <taxon>Mycobacteriales</taxon>
        <taxon>Mycobacteriaceae</taxon>
        <taxon>Mycolicibacterium</taxon>
    </lineage>
</organism>
<dbReference type="Proteomes" id="UP001190465">
    <property type="component" value="Chromosome"/>
</dbReference>
<gene>
    <name evidence="7" type="ORF">MU0053_001932</name>
</gene>
<evidence type="ECO:0000313" key="7">
    <source>
        <dbReference type="EMBL" id="CAJ1501459.1"/>
    </source>
</evidence>
<comment type="similarity">
    <text evidence="2">Belongs to the MmpS family.</text>
</comment>
<keyword evidence="6" id="KW-0472">Membrane</keyword>
<evidence type="ECO:0000256" key="5">
    <source>
        <dbReference type="ARBA" id="ARBA00022989"/>
    </source>
</evidence>
<dbReference type="EMBL" id="OY726397">
    <property type="protein sequence ID" value="CAJ1501459.1"/>
    <property type="molecule type" value="Genomic_DNA"/>
</dbReference>
<keyword evidence="5" id="KW-1133">Transmembrane helix</keyword>
<keyword evidence="8" id="KW-1185">Reference proteome</keyword>
<accession>A0ABM9LMI1</accession>
<evidence type="ECO:0000313" key="8">
    <source>
        <dbReference type="Proteomes" id="UP001190465"/>
    </source>
</evidence>
<evidence type="ECO:0000256" key="3">
    <source>
        <dbReference type="ARBA" id="ARBA00022475"/>
    </source>
</evidence>
<evidence type="ECO:0000256" key="2">
    <source>
        <dbReference type="ARBA" id="ARBA00007531"/>
    </source>
</evidence>
<dbReference type="Gene3D" id="2.60.40.2880">
    <property type="entry name" value="MmpS1-5, C-terminal soluble domain"/>
    <property type="match status" value="1"/>
</dbReference>
<dbReference type="Pfam" id="PF05423">
    <property type="entry name" value="Mycobact_memb"/>
    <property type="match status" value="1"/>
</dbReference>